<keyword evidence="2" id="KW-0472">Membrane</keyword>
<organism evidence="3 4">
    <name type="scientific">Mycolicibacillus trivialis</name>
    <dbReference type="NCBI Taxonomy" id="1798"/>
    <lineage>
        <taxon>Bacteria</taxon>
        <taxon>Bacillati</taxon>
        <taxon>Actinomycetota</taxon>
        <taxon>Actinomycetes</taxon>
        <taxon>Mycobacteriales</taxon>
        <taxon>Mycobacteriaceae</taxon>
        <taxon>Mycolicibacillus</taxon>
    </lineage>
</organism>
<proteinExistence type="predicted"/>
<evidence type="ECO:0000313" key="4">
    <source>
        <dbReference type="Proteomes" id="UP000193090"/>
    </source>
</evidence>
<evidence type="ECO:0000256" key="2">
    <source>
        <dbReference type="SAM" id="Phobius"/>
    </source>
</evidence>
<dbReference type="AlphaFoldDB" id="A0A1X2EMD5"/>
<protein>
    <submittedName>
        <fullName evidence="3">Uncharacterized protein</fullName>
    </submittedName>
</protein>
<dbReference type="Proteomes" id="UP000193090">
    <property type="component" value="Unassembled WGS sequence"/>
</dbReference>
<comment type="caution">
    <text evidence="3">The sequence shown here is derived from an EMBL/GenBank/DDBJ whole genome shotgun (WGS) entry which is preliminary data.</text>
</comment>
<gene>
    <name evidence="3" type="ORF">AWC30_06375</name>
</gene>
<reference evidence="3 4" key="1">
    <citation type="submission" date="2016-01" db="EMBL/GenBank/DDBJ databases">
        <title>The new phylogeny of the genus Mycobacterium.</title>
        <authorList>
            <person name="Tarcisio F."/>
            <person name="Conor M."/>
            <person name="Antonella G."/>
            <person name="Elisabetta G."/>
            <person name="Giulia F.S."/>
            <person name="Sara T."/>
            <person name="Anna F."/>
            <person name="Clotilde B."/>
            <person name="Roberto B."/>
            <person name="Veronica D.S."/>
            <person name="Fabio R."/>
            <person name="Monica P."/>
            <person name="Olivier J."/>
            <person name="Enrico T."/>
            <person name="Nicola S."/>
        </authorList>
    </citation>
    <scope>NUCLEOTIDE SEQUENCE [LARGE SCALE GENOMIC DNA]</scope>
    <source>
        <strain evidence="3 4">DSM 44153</strain>
    </source>
</reference>
<evidence type="ECO:0000313" key="3">
    <source>
        <dbReference type="EMBL" id="ORX06719.1"/>
    </source>
</evidence>
<keyword evidence="2" id="KW-1133">Transmembrane helix</keyword>
<dbReference type="OrthoDB" id="9858186at2"/>
<feature type="compositionally biased region" description="Basic and acidic residues" evidence="1">
    <location>
        <begin position="15"/>
        <end position="24"/>
    </location>
</feature>
<keyword evidence="2" id="KW-0812">Transmembrane</keyword>
<keyword evidence="4" id="KW-1185">Reference proteome</keyword>
<sequence length="238" mass="23162">MSTIHAPESTITASRRADDGRPEQYGDPEYPSSATDPARTRIRLIAGAAALTGSMAAAAAVGMLLFGPGQPKHLDVGPGSSVPVTQPLPDSAAVVAQPARPADQAGVPGPSVNLPTVPRQTGPAPVAAPPAPVALPGLPAPEVPPAQAGPALPPEGTPTDPIVSIQPDEVGVNVPGGPNVSVGADGVGVNTPGGPNVAVRGDGVTVSTPGGPDVSAGPGGLHVQVPGALDLDLPPLFP</sequence>
<name>A0A1X2EMD5_9MYCO</name>
<feature type="transmembrane region" description="Helical" evidence="2">
    <location>
        <begin position="44"/>
        <end position="66"/>
    </location>
</feature>
<dbReference type="STRING" id="1798.AWC30_06375"/>
<dbReference type="EMBL" id="LQPZ01000015">
    <property type="protein sequence ID" value="ORX06719.1"/>
    <property type="molecule type" value="Genomic_DNA"/>
</dbReference>
<evidence type="ECO:0000256" key="1">
    <source>
        <dbReference type="SAM" id="MobiDB-lite"/>
    </source>
</evidence>
<dbReference type="RefSeq" id="WP_085109299.1">
    <property type="nucleotide sequence ID" value="NZ_JACKSN010000038.1"/>
</dbReference>
<accession>A0A1X2EMD5</accession>
<feature type="compositionally biased region" description="Polar residues" evidence="1">
    <location>
        <begin position="1"/>
        <end position="13"/>
    </location>
</feature>
<feature type="region of interest" description="Disordered" evidence="1">
    <location>
        <begin position="1"/>
        <end position="38"/>
    </location>
</feature>